<feature type="transmembrane region" description="Helical" evidence="13">
    <location>
        <begin position="552"/>
        <end position="574"/>
    </location>
</feature>
<feature type="transmembrane region" description="Helical" evidence="13">
    <location>
        <begin position="519"/>
        <end position="540"/>
    </location>
</feature>
<evidence type="ECO:0000256" key="4">
    <source>
        <dbReference type="ARBA" id="ARBA00022692"/>
    </source>
</evidence>
<dbReference type="InterPro" id="IPR000276">
    <property type="entry name" value="GPCR_Rhodpsn"/>
</dbReference>
<dbReference type="Gene3D" id="1.20.1070.10">
    <property type="entry name" value="Rhodopsin 7-helix transmembrane proteins"/>
    <property type="match status" value="2"/>
</dbReference>
<feature type="region of interest" description="Disordered" evidence="12">
    <location>
        <begin position="307"/>
        <end position="475"/>
    </location>
</feature>
<comment type="caution">
    <text evidence="15">The sequence shown here is derived from an EMBL/GenBank/DDBJ whole genome shotgun (WGS) entry which is preliminary data.</text>
</comment>
<dbReference type="OrthoDB" id="6358729at2759"/>
<gene>
    <name evidence="15" type="ORF">Fcan01_19508</name>
</gene>
<dbReference type="CDD" id="cd15063">
    <property type="entry name" value="7tmA_Octopamine_R"/>
    <property type="match status" value="1"/>
</dbReference>
<feature type="transmembrane region" description="Helical" evidence="13">
    <location>
        <begin position="244"/>
        <end position="265"/>
    </location>
</feature>
<keyword evidence="9" id="KW-0325">Glycoprotein</keyword>
<dbReference type="EMBL" id="LNIX01000017">
    <property type="protein sequence ID" value="OXA45778.1"/>
    <property type="molecule type" value="Genomic_DNA"/>
</dbReference>
<evidence type="ECO:0000256" key="13">
    <source>
        <dbReference type="SAM" id="Phobius"/>
    </source>
</evidence>
<feature type="compositionally biased region" description="Acidic residues" evidence="12">
    <location>
        <begin position="615"/>
        <end position="627"/>
    </location>
</feature>
<feature type="domain" description="G-protein coupled receptors family 1 profile" evidence="14">
    <location>
        <begin position="46"/>
        <end position="571"/>
    </location>
</feature>
<dbReference type="PROSITE" id="PS50262">
    <property type="entry name" value="G_PROTEIN_RECEP_F1_2"/>
    <property type="match status" value="1"/>
</dbReference>
<organism evidence="15 16">
    <name type="scientific">Folsomia candida</name>
    <name type="common">Springtail</name>
    <dbReference type="NCBI Taxonomy" id="158441"/>
    <lineage>
        <taxon>Eukaryota</taxon>
        <taxon>Metazoa</taxon>
        <taxon>Ecdysozoa</taxon>
        <taxon>Arthropoda</taxon>
        <taxon>Hexapoda</taxon>
        <taxon>Collembola</taxon>
        <taxon>Entomobryomorpha</taxon>
        <taxon>Isotomoidea</taxon>
        <taxon>Isotomidae</taxon>
        <taxon>Proisotominae</taxon>
        <taxon>Folsomia</taxon>
    </lineage>
</organism>
<evidence type="ECO:0000256" key="5">
    <source>
        <dbReference type="ARBA" id="ARBA00022989"/>
    </source>
</evidence>
<dbReference type="STRING" id="158441.A0A226DLA6"/>
<proteinExistence type="inferred from homology"/>
<evidence type="ECO:0000256" key="6">
    <source>
        <dbReference type="ARBA" id="ARBA00023040"/>
    </source>
</evidence>
<evidence type="ECO:0000256" key="2">
    <source>
        <dbReference type="ARBA" id="ARBA00010663"/>
    </source>
</evidence>
<feature type="compositionally biased region" description="Low complexity" evidence="12">
    <location>
        <begin position="323"/>
        <end position="352"/>
    </location>
</feature>
<dbReference type="SUPFAM" id="SSF81321">
    <property type="entry name" value="Family A G protein-coupled receptor-like"/>
    <property type="match status" value="1"/>
</dbReference>
<evidence type="ECO:0000313" key="16">
    <source>
        <dbReference type="Proteomes" id="UP000198287"/>
    </source>
</evidence>
<comment type="subcellular location">
    <subcellularLocation>
        <location evidence="1">Cell membrane</location>
        <topology evidence="1">Multi-pass membrane protein</topology>
    </subcellularLocation>
</comment>
<feature type="region of interest" description="Disordered" evidence="12">
    <location>
        <begin position="608"/>
        <end position="627"/>
    </location>
</feature>
<dbReference type="OMA" id="CKCFCKR"/>
<dbReference type="Pfam" id="PF00001">
    <property type="entry name" value="7tm_1"/>
    <property type="match status" value="2"/>
</dbReference>
<keyword evidence="6 11" id="KW-0297">G-protein coupled receptor</keyword>
<dbReference type="PRINTS" id="PR00237">
    <property type="entry name" value="GPCRRHODOPSN"/>
</dbReference>
<keyword evidence="5 13" id="KW-1133">Transmembrane helix</keyword>
<feature type="compositionally biased region" description="Gly residues" evidence="12">
    <location>
        <begin position="353"/>
        <end position="369"/>
    </location>
</feature>
<dbReference type="Proteomes" id="UP000198287">
    <property type="component" value="Unassembled WGS sequence"/>
</dbReference>
<name>A0A226DLA6_FOLCA</name>
<dbReference type="GO" id="GO:0005886">
    <property type="term" value="C:plasma membrane"/>
    <property type="evidence" value="ECO:0007669"/>
    <property type="project" value="UniProtKB-SubCell"/>
</dbReference>
<dbReference type="PROSITE" id="PS00237">
    <property type="entry name" value="G_PROTEIN_RECEP_F1_1"/>
    <property type="match status" value="1"/>
</dbReference>
<accession>A0A226DLA6</accession>
<evidence type="ECO:0000259" key="14">
    <source>
        <dbReference type="PROSITE" id="PS50262"/>
    </source>
</evidence>
<evidence type="ECO:0000256" key="3">
    <source>
        <dbReference type="ARBA" id="ARBA00022475"/>
    </source>
</evidence>
<feature type="transmembrane region" description="Helical" evidence="13">
    <location>
        <begin position="29"/>
        <end position="56"/>
    </location>
</feature>
<feature type="transmembrane region" description="Helical" evidence="13">
    <location>
        <begin position="103"/>
        <end position="125"/>
    </location>
</feature>
<evidence type="ECO:0000256" key="8">
    <source>
        <dbReference type="ARBA" id="ARBA00023170"/>
    </source>
</evidence>
<keyword evidence="7 13" id="KW-0472">Membrane</keyword>
<feature type="compositionally biased region" description="Low complexity" evidence="12">
    <location>
        <begin position="420"/>
        <end position="429"/>
    </location>
</feature>
<dbReference type="SMART" id="SM01381">
    <property type="entry name" value="7TM_GPCR_Srsx"/>
    <property type="match status" value="1"/>
</dbReference>
<keyword evidence="4 11" id="KW-0812">Transmembrane</keyword>
<dbReference type="InterPro" id="IPR017452">
    <property type="entry name" value="GPCR_Rhodpsn_7TM"/>
</dbReference>
<sequence length="627" mass="69336">MKTDEVNVNYLNVSCDEIFDVVKWKDAKVLISLVILAFINVAVIVGNCLVIAAVFISTKLRTVTNLFIVSLAVADLMVGIAVLPFSATWEIFEIWIFGEVWCSVWLAVDVWLCTASILNLCAISLDRYVAVTRPVTYPSIMSSSKAKLLIGCVWVLSFLICFPPLVGWNDRKRTYFRQLANLTTTLPTFDSTVDEADSGADMDSSSNWILSDNNEPSSTPAEPESMYYEEECTYTCELTNDKGYVLYSAFGSFFLPMFVMLFFYWRIYKAAVETTRAINQGFRTTKGSRLLGTRFEEQRLTLRIHRGTSRSAQHHHHHHHHCPSSPKPMISSPSNGRQQQQQQQQQQLHNNGGTPGGNNGNGNAGGGGSASSSSALSRIPRSRSHERLKVHLTPPPRGSSKRSASYRARTGNNPPGPSGGSTSSSANGGLRPCPTCQMGGGGSRREKKLSERRQRRQSADSDSTTPSPSPTLGGVTKYEILSSSSAEDGTKPKLISRMGKRNIKAQVKRFKMETKAAKTLGIIVGGFIGCWCPFFTIYVIRAFCATCIPPLLFSVLFWLGYCNSAINPCIYALFSKDFRFAFKKILCRCFLCQREKKPQPQVVPIFLSSLGDSEGNNEPEQDGSDSR</sequence>
<feature type="compositionally biased region" description="Basic residues" evidence="12">
    <location>
        <begin position="307"/>
        <end position="322"/>
    </location>
</feature>
<evidence type="ECO:0000313" key="15">
    <source>
        <dbReference type="EMBL" id="OXA45778.1"/>
    </source>
</evidence>
<evidence type="ECO:0000256" key="1">
    <source>
        <dbReference type="ARBA" id="ARBA00004651"/>
    </source>
</evidence>
<feature type="transmembrane region" description="Helical" evidence="13">
    <location>
        <begin position="63"/>
        <end position="83"/>
    </location>
</feature>
<evidence type="ECO:0000256" key="12">
    <source>
        <dbReference type="SAM" id="MobiDB-lite"/>
    </source>
</evidence>
<protein>
    <submittedName>
        <fullName evidence="15">Octopamine receptor 1</fullName>
    </submittedName>
</protein>
<dbReference type="PANTHER" id="PTHR24248">
    <property type="entry name" value="ADRENERGIC RECEPTOR-RELATED G-PROTEIN COUPLED RECEPTOR"/>
    <property type="match status" value="1"/>
</dbReference>
<dbReference type="PANTHER" id="PTHR24248:SF174">
    <property type="entry name" value="TYRAMINE_OCTOPAMINE RECEPTOR"/>
    <property type="match status" value="1"/>
</dbReference>
<evidence type="ECO:0000256" key="9">
    <source>
        <dbReference type="ARBA" id="ARBA00023180"/>
    </source>
</evidence>
<keyword evidence="8 11" id="KW-0675">Receptor</keyword>
<dbReference type="GO" id="GO:0004930">
    <property type="term" value="F:G protein-coupled receptor activity"/>
    <property type="evidence" value="ECO:0007669"/>
    <property type="project" value="UniProtKB-KW"/>
</dbReference>
<comment type="similarity">
    <text evidence="2 11">Belongs to the G-protein coupled receptor 1 family.</text>
</comment>
<evidence type="ECO:0000256" key="7">
    <source>
        <dbReference type="ARBA" id="ARBA00023136"/>
    </source>
</evidence>
<keyword evidence="3" id="KW-1003">Cell membrane</keyword>
<reference evidence="15 16" key="1">
    <citation type="submission" date="2015-12" db="EMBL/GenBank/DDBJ databases">
        <title>The genome of Folsomia candida.</title>
        <authorList>
            <person name="Faddeeva A."/>
            <person name="Derks M.F."/>
            <person name="Anvar Y."/>
            <person name="Smit S."/>
            <person name="Van Straalen N."/>
            <person name="Roelofs D."/>
        </authorList>
    </citation>
    <scope>NUCLEOTIDE SEQUENCE [LARGE SCALE GENOMIC DNA]</scope>
    <source>
        <strain evidence="15 16">VU population</strain>
        <tissue evidence="15">Whole body</tissue>
    </source>
</reference>
<evidence type="ECO:0000256" key="11">
    <source>
        <dbReference type="RuleBase" id="RU000688"/>
    </source>
</evidence>
<keyword evidence="10 11" id="KW-0807">Transducer</keyword>
<feature type="transmembrane region" description="Helical" evidence="13">
    <location>
        <begin position="146"/>
        <end position="166"/>
    </location>
</feature>
<keyword evidence="16" id="KW-1185">Reference proteome</keyword>
<evidence type="ECO:0000256" key="10">
    <source>
        <dbReference type="ARBA" id="ARBA00023224"/>
    </source>
</evidence>
<dbReference type="AlphaFoldDB" id="A0A226DLA6"/>